<keyword evidence="3 5" id="KW-0732">Signal</keyword>
<protein>
    <recommendedName>
        <fullName evidence="6">Leucine-rich repeat-containing N-terminal plant-type domain-containing protein</fullName>
    </recommendedName>
</protein>
<evidence type="ECO:0000259" key="6">
    <source>
        <dbReference type="Pfam" id="PF08263"/>
    </source>
</evidence>
<evidence type="ECO:0000256" key="3">
    <source>
        <dbReference type="ARBA" id="ARBA00022729"/>
    </source>
</evidence>
<feature type="signal peptide" evidence="5">
    <location>
        <begin position="1"/>
        <end position="26"/>
    </location>
</feature>
<dbReference type="Pfam" id="PF08263">
    <property type="entry name" value="LRRNT_2"/>
    <property type="match status" value="2"/>
</dbReference>
<comment type="subcellular location">
    <subcellularLocation>
        <location evidence="1">Membrane</location>
    </subcellularLocation>
</comment>
<dbReference type="EMBL" id="SPHZ02000010">
    <property type="protein sequence ID" value="KAF0896641.1"/>
    <property type="molecule type" value="Genomic_DNA"/>
</dbReference>
<evidence type="ECO:0000313" key="7">
    <source>
        <dbReference type="EMBL" id="KAF0896641.1"/>
    </source>
</evidence>
<keyword evidence="4" id="KW-0677">Repeat</keyword>
<dbReference type="InterPro" id="IPR013210">
    <property type="entry name" value="LRR_N_plant-typ"/>
</dbReference>
<feature type="domain" description="Leucine-rich repeat-containing N-terminal plant-type" evidence="6">
    <location>
        <begin position="106"/>
        <end position="125"/>
    </location>
</feature>
<reference evidence="7 8" key="1">
    <citation type="submission" date="2019-11" db="EMBL/GenBank/DDBJ databases">
        <title>Whole genome sequence of Oryza granulata.</title>
        <authorList>
            <person name="Li W."/>
        </authorList>
    </citation>
    <scope>NUCLEOTIDE SEQUENCE [LARGE SCALE GENOMIC DNA]</scope>
    <source>
        <strain evidence="8">cv. Menghai</strain>
        <tissue evidence="7">Leaf</tissue>
    </source>
</reference>
<name>A0A6G1C9D7_9ORYZ</name>
<keyword evidence="8" id="KW-1185">Reference proteome</keyword>
<evidence type="ECO:0000256" key="4">
    <source>
        <dbReference type="ARBA" id="ARBA00022737"/>
    </source>
</evidence>
<dbReference type="InterPro" id="IPR011009">
    <property type="entry name" value="Kinase-like_dom_sf"/>
</dbReference>
<dbReference type="PANTHER" id="PTHR48060">
    <property type="entry name" value="DNA DAMAGE-REPAIR/TOLERATION PROTEIN DRT100"/>
    <property type="match status" value="1"/>
</dbReference>
<dbReference type="Gene3D" id="3.80.10.10">
    <property type="entry name" value="Ribonuclease Inhibitor"/>
    <property type="match status" value="2"/>
</dbReference>
<evidence type="ECO:0000256" key="2">
    <source>
        <dbReference type="ARBA" id="ARBA00022614"/>
    </source>
</evidence>
<dbReference type="SUPFAM" id="SSF56112">
    <property type="entry name" value="Protein kinase-like (PK-like)"/>
    <property type="match status" value="1"/>
</dbReference>
<evidence type="ECO:0000256" key="5">
    <source>
        <dbReference type="SAM" id="SignalP"/>
    </source>
</evidence>
<dbReference type="Gene3D" id="1.10.510.10">
    <property type="entry name" value="Transferase(Phosphotransferase) domain 1"/>
    <property type="match status" value="1"/>
</dbReference>
<evidence type="ECO:0000313" key="8">
    <source>
        <dbReference type="Proteomes" id="UP000479710"/>
    </source>
</evidence>
<evidence type="ECO:0000256" key="1">
    <source>
        <dbReference type="ARBA" id="ARBA00004370"/>
    </source>
</evidence>
<gene>
    <name evidence="7" type="ORF">E2562_026756</name>
</gene>
<feature type="chain" id="PRO_5026264504" description="Leucine-rich repeat-containing N-terminal plant-type domain-containing protein" evidence="5">
    <location>
        <begin position="27"/>
        <end position="293"/>
    </location>
</feature>
<dbReference type="OrthoDB" id="1706439at2759"/>
<feature type="domain" description="Leucine-rich repeat-containing N-terminal plant-type" evidence="6">
    <location>
        <begin position="38"/>
        <end position="78"/>
    </location>
</feature>
<dbReference type="InterPro" id="IPR053211">
    <property type="entry name" value="DNA_repair-toleration"/>
</dbReference>
<dbReference type="AlphaFoldDB" id="A0A6G1C9D7"/>
<dbReference type="PANTHER" id="PTHR48060:SF21">
    <property type="entry name" value="L DOMAIN-LIKE PROTEIN"/>
    <property type="match status" value="1"/>
</dbReference>
<sequence length="293" mass="31471">MAFGSSTLCISAVLLLISSFIVAAAAASSPGLSKSNGNNTDLAALLAFKAQLSDPDNILAGNWTAGKPFCQWVGVSCSHRRMRVTTLELPGIPLQGELSPHLGNLSFLSWTAGKPFCQWVGVSCSHRRMRVTTLELPGIPLQGELSPHLGNLSFLSVLNLTNTSLTGLVLDDIGRLHRLELLDVGRNALSEYGALGKASWKSDVFSYGIMLLENVVDGQLLQDTSSSTSSIDGFLMPVFELGLLCSADSPEQRMAMNDVVVTLKKIRKDYGCTQKGPDSCMTATQLNRPSFTY</sequence>
<keyword evidence="2" id="KW-0433">Leucine-rich repeat</keyword>
<proteinExistence type="predicted"/>
<accession>A0A6G1C9D7</accession>
<dbReference type="GO" id="GO:0016020">
    <property type="term" value="C:membrane"/>
    <property type="evidence" value="ECO:0007669"/>
    <property type="project" value="UniProtKB-SubCell"/>
</dbReference>
<comment type="caution">
    <text evidence="7">The sequence shown here is derived from an EMBL/GenBank/DDBJ whole genome shotgun (WGS) entry which is preliminary data.</text>
</comment>
<dbReference type="Proteomes" id="UP000479710">
    <property type="component" value="Unassembled WGS sequence"/>
</dbReference>
<dbReference type="InterPro" id="IPR032675">
    <property type="entry name" value="LRR_dom_sf"/>
</dbReference>
<organism evidence="7 8">
    <name type="scientific">Oryza meyeriana var. granulata</name>
    <dbReference type="NCBI Taxonomy" id="110450"/>
    <lineage>
        <taxon>Eukaryota</taxon>
        <taxon>Viridiplantae</taxon>
        <taxon>Streptophyta</taxon>
        <taxon>Embryophyta</taxon>
        <taxon>Tracheophyta</taxon>
        <taxon>Spermatophyta</taxon>
        <taxon>Magnoliopsida</taxon>
        <taxon>Liliopsida</taxon>
        <taxon>Poales</taxon>
        <taxon>Poaceae</taxon>
        <taxon>BOP clade</taxon>
        <taxon>Oryzoideae</taxon>
        <taxon>Oryzeae</taxon>
        <taxon>Oryzinae</taxon>
        <taxon>Oryza</taxon>
        <taxon>Oryza meyeriana</taxon>
    </lineage>
</organism>
<dbReference type="SUPFAM" id="SSF52058">
    <property type="entry name" value="L domain-like"/>
    <property type="match status" value="2"/>
</dbReference>